<keyword evidence="2" id="KW-1185">Reference proteome</keyword>
<proteinExistence type="predicted"/>
<evidence type="ECO:0000313" key="1">
    <source>
        <dbReference type="EMBL" id="KAK8036843.1"/>
    </source>
</evidence>
<organism evidence="1 2">
    <name type="scientific">Apiospora phragmitis</name>
    <dbReference type="NCBI Taxonomy" id="2905665"/>
    <lineage>
        <taxon>Eukaryota</taxon>
        <taxon>Fungi</taxon>
        <taxon>Dikarya</taxon>
        <taxon>Ascomycota</taxon>
        <taxon>Pezizomycotina</taxon>
        <taxon>Sordariomycetes</taxon>
        <taxon>Xylariomycetidae</taxon>
        <taxon>Amphisphaeriales</taxon>
        <taxon>Apiosporaceae</taxon>
        <taxon>Apiospora</taxon>
    </lineage>
</organism>
<dbReference type="GeneID" id="92099812"/>
<gene>
    <name evidence="1" type="ORF">PG994_015340</name>
</gene>
<sequence>MLRQTDRVLLNAELVNFDMLLESFEPHVHVVRKPADFAVLAANRVAALLLSSIGKVDRWDPKNGEGPEDRFGHQDLLNTAYGRIKAVNGMISKMRLRGIILGRVGQFAEAESYPKLWGRQNMIPILASSVAKRWQARRTPRISYRQPQWGGA</sequence>
<evidence type="ECO:0000313" key="2">
    <source>
        <dbReference type="Proteomes" id="UP001480595"/>
    </source>
</evidence>
<protein>
    <submittedName>
        <fullName evidence="1">Nonribosomal peptide synthetase</fullName>
    </submittedName>
</protein>
<comment type="caution">
    <text evidence="1">The sequence shown here is derived from an EMBL/GenBank/DDBJ whole genome shotgun (WGS) entry which is preliminary data.</text>
</comment>
<accession>A0ABR1STI7</accession>
<dbReference type="RefSeq" id="XP_066707661.1">
    <property type="nucleotide sequence ID" value="XM_066866747.1"/>
</dbReference>
<dbReference type="Proteomes" id="UP001480595">
    <property type="component" value="Unassembled WGS sequence"/>
</dbReference>
<name>A0ABR1STI7_9PEZI</name>
<reference evidence="1 2" key="1">
    <citation type="submission" date="2023-01" db="EMBL/GenBank/DDBJ databases">
        <title>Analysis of 21 Apiospora genomes using comparative genomics revels a genus with tremendous synthesis potential of carbohydrate active enzymes and secondary metabolites.</title>
        <authorList>
            <person name="Sorensen T."/>
        </authorList>
    </citation>
    <scope>NUCLEOTIDE SEQUENCE [LARGE SCALE GENOMIC DNA]</scope>
    <source>
        <strain evidence="1 2">CBS 135458</strain>
    </source>
</reference>
<dbReference type="EMBL" id="JAQQWL010000018">
    <property type="protein sequence ID" value="KAK8036843.1"/>
    <property type="molecule type" value="Genomic_DNA"/>
</dbReference>